<dbReference type="GO" id="GO:0016020">
    <property type="term" value="C:membrane"/>
    <property type="evidence" value="ECO:0007669"/>
    <property type="project" value="TreeGrafter"/>
</dbReference>
<feature type="transmembrane region" description="Helical" evidence="1">
    <location>
        <begin position="255"/>
        <end position="272"/>
    </location>
</feature>
<feature type="transmembrane region" description="Helical" evidence="1">
    <location>
        <begin position="230"/>
        <end position="249"/>
    </location>
</feature>
<keyword evidence="1" id="KW-0812">Transmembrane</keyword>
<dbReference type="InterPro" id="IPR002656">
    <property type="entry name" value="Acyl_transf_3_dom"/>
</dbReference>
<dbReference type="RefSeq" id="WP_047747825.1">
    <property type="nucleotide sequence ID" value="NZ_JAXROS010000020.1"/>
</dbReference>
<keyword evidence="1" id="KW-1133">Transmembrane helix</keyword>
<protein>
    <recommendedName>
        <fullName evidence="2">Acyltransferase 3 domain-containing protein</fullName>
    </recommendedName>
</protein>
<dbReference type="AlphaFoldDB" id="A0A837LKT8"/>
<keyword evidence="1" id="KW-0472">Membrane</keyword>
<dbReference type="PANTHER" id="PTHR23028:SF131">
    <property type="entry name" value="BLR2367 PROTEIN"/>
    <property type="match status" value="1"/>
</dbReference>
<feature type="domain" description="Acyltransferase 3" evidence="2">
    <location>
        <begin position="5"/>
        <end position="339"/>
    </location>
</feature>
<dbReference type="GO" id="GO:0016747">
    <property type="term" value="F:acyltransferase activity, transferring groups other than amino-acyl groups"/>
    <property type="evidence" value="ECO:0007669"/>
    <property type="project" value="InterPro"/>
</dbReference>
<accession>A0A837LKT8</accession>
<feature type="transmembrane region" description="Helical" evidence="1">
    <location>
        <begin position="39"/>
        <end position="60"/>
    </location>
</feature>
<feature type="transmembrane region" description="Helical" evidence="1">
    <location>
        <begin position="284"/>
        <end position="304"/>
    </location>
</feature>
<feature type="transmembrane region" description="Helical" evidence="1">
    <location>
        <begin position="131"/>
        <end position="150"/>
    </location>
</feature>
<evidence type="ECO:0000313" key="4">
    <source>
        <dbReference type="Proteomes" id="UP000036013"/>
    </source>
</evidence>
<sequence length="369" mass="42269">MQQVRSIQYLRGIAAILVVGFHFRGNLNDIYPIKNFGDLMFISGSFGVDLFFMISGFIIALSTAKSEDNMLTKYVVKRFFRIYPLFIITLAIFYLFISNEDNFSFWRSALLIQADYSQQAPFFGGNMIGQAWTLTYEIYFYLIFFVAMSISHKYRSWIASFILAVSVFSLQLYFNGSISMEGDNAIALQAGMPEGLAAFLRFTSSPMLIEFIFGMMVYELRNVISSTPKINVIAVISCSLVFCFYFAQYKAAHGPFNYGLWAILLIATLVAYEMKNEIKEIKMLSFFGDISYSLYLTHIAITMYLDKFGANIPIYNQWVGMSRLILLFIITITTAYIFYNVVERPFIRLSRSIISCKFPALGNELSRQS</sequence>
<feature type="transmembrane region" description="Helical" evidence="1">
    <location>
        <begin position="80"/>
        <end position="97"/>
    </location>
</feature>
<dbReference type="PANTHER" id="PTHR23028">
    <property type="entry name" value="ACETYLTRANSFERASE"/>
    <property type="match status" value="1"/>
</dbReference>
<organism evidence="3 4">
    <name type="scientific">Enterobacter roggenkampii</name>
    <dbReference type="NCBI Taxonomy" id="1812935"/>
    <lineage>
        <taxon>Bacteria</taxon>
        <taxon>Pseudomonadati</taxon>
        <taxon>Pseudomonadota</taxon>
        <taxon>Gammaproteobacteria</taxon>
        <taxon>Enterobacterales</taxon>
        <taxon>Enterobacteriaceae</taxon>
        <taxon>Enterobacter</taxon>
        <taxon>Enterobacter cloacae complex</taxon>
    </lineage>
</organism>
<dbReference type="Proteomes" id="UP000036013">
    <property type="component" value="Unassembled WGS sequence"/>
</dbReference>
<proteinExistence type="predicted"/>
<feature type="transmembrane region" description="Helical" evidence="1">
    <location>
        <begin position="324"/>
        <end position="342"/>
    </location>
</feature>
<name>A0A837LKT8_9ENTR</name>
<reference evidence="3 4" key="1">
    <citation type="submission" date="2015-06" db="EMBL/GenBank/DDBJ databases">
        <authorList>
            <person name="Adams M."/>
            <person name="Sutton G."/>
            <person name="Nelson K."/>
            <person name="Bonomo R."/>
            <person name="McCorrison J."/>
            <person name="Sanka R."/>
            <person name="Brinkac L."/>
            <person name="Nierman W."/>
        </authorList>
    </citation>
    <scope>NUCLEOTIDE SEQUENCE [LARGE SCALE GENOMIC DNA]</scope>
    <source>
        <strain evidence="3 4">GN02692</strain>
    </source>
</reference>
<dbReference type="GO" id="GO:0000271">
    <property type="term" value="P:polysaccharide biosynthetic process"/>
    <property type="evidence" value="ECO:0007669"/>
    <property type="project" value="TreeGrafter"/>
</dbReference>
<dbReference type="Pfam" id="PF01757">
    <property type="entry name" value="Acyl_transf_3"/>
    <property type="match status" value="1"/>
</dbReference>
<feature type="transmembrane region" description="Helical" evidence="1">
    <location>
        <begin position="196"/>
        <end position="218"/>
    </location>
</feature>
<evidence type="ECO:0000259" key="2">
    <source>
        <dbReference type="Pfam" id="PF01757"/>
    </source>
</evidence>
<dbReference type="InterPro" id="IPR050879">
    <property type="entry name" value="Acyltransferase_3"/>
</dbReference>
<feature type="transmembrane region" description="Helical" evidence="1">
    <location>
        <begin position="9"/>
        <end position="27"/>
    </location>
</feature>
<gene>
    <name evidence="3" type="ORF">ABF77_04195</name>
</gene>
<dbReference type="EMBL" id="LEDI01000007">
    <property type="protein sequence ID" value="KLQ07048.1"/>
    <property type="molecule type" value="Genomic_DNA"/>
</dbReference>
<comment type="caution">
    <text evidence="3">The sequence shown here is derived from an EMBL/GenBank/DDBJ whole genome shotgun (WGS) entry which is preliminary data.</text>
</comment>
<evidence type="ECO:0000256" key="1">
    <source>
        <dbReference type="SAM" id="Phobius"/>
    </source>
</evidence>
<evidence type="ECO:0000313" key="3">
    <source>
        <dbReference type="EMBL" id="KLQ07048.1"/>
    </source>
</evidence>
<feature type="transmembrane region" description="Helical" evidence="1">
    <location>
        <begin position="157"/>
        <end position="176"/>
    </location>
</feature>